<evidence type="ECO:0000313" key="4">
    <source>
        <dbReference type="EMBL" id="CUV37788.1"/>
    </source>
</evidence>
<dbReference type="AlphaFoldDB" id="A0A0S4URF7"/>
<evidence type="ECO:0000313" key="3">
    <source>
        <dbReference type="EMBL" id="CUV32964.1"/>
    </source>
</evidence>
<dbReference type="EMBL" id="LN899826">
    <property type="protein sequence ID" value="CUV37788.1"/>
    <property type="molecule type" value="Genomic_DNA"/>
</dbReference>
<feature type="compositionally biased region" description="Basic and acidic residues" evidence="1">
    <location>
        <begin position="28"/>
        <end position="45"/>
    </location>
</feature>
<accession>A0A0S4URF7</accession>
<feature type="region of interest" description="Disordered" evidence="1">
    <location>
        <begin position="10"/>
        <end position="56"/>
    </location>
</feature>
<protein>
    <submittedName>
        <fullName evidence="2">Uncharacterized protein</fullName>
    </submittedName>
</protein>
<dbReference type="EMBL" id="LN899823">
    <property type="protein sequence ID" value="CUV24826.1"/>
    <property type="molecule type" value="Genomic_DNA"/>
</dbReference>
<proteinExistence type="predicted"/>
<name>A0A0S4URF7_RALSL</name>
<organism evidence="2">
    <name type="scientific">Ralstonia solanacearum</name>
    <name type="common">Pseudomonas solanacearum</name>
    <dbReference type="NCBI Taxonomy" id="305"/>
    <lineage>
        <taxon>Bacteria</taxon>
        <taxon>Pseudomonadati</taxon>
        <taxon>Pseudomonadota</taxon>
        <taxon>Betaproteobacteria</taxon>
        <taxon>Burkholderiales</taxon>
        <taxon>Burkholderiaceae</taxon>
        <taxon>Ralstonia</taxon>
        <taxon>Ralstonia solanacearum species complex</taxon>
    </lineage>
</organism>
<evidence type="ECO:0000256" key="1">
    <source>
        <dbReference type="SAM" id="MobiDB-lite"/>
    </source>
</evidence>
<dbReference type="EMBL" id="LN899825">
    <property type="protein sequence ID" value="CUV32964.1"/>
    <property type="molecule type" value="Genomic_DNA"/>
</dbReference>
<gene>
    <name evidence="2" type="ORF">RUN1744_v1_760012</name>
    <name evidence="3" type="ORF">TD1301_v1_240061</name>
    <name evidence="4" type="ORF">TF3108_v1_30011</name>
</gene>
<sequence>MRHQVGVALLAQQDQVDAGPPAPQRRQVGRDDVAGQGRRRADAHRPTQVAGPRSDAGQAGRFLLHAAGLLGQRAALGRQAPTARQTVEQPHAERLLERVGAAGHGGVLHAQPARRGRQAAFPRQREKVADVIPLQGRRRFAVRSAHRHRALGLNRAFLHRSWLISMDSSAILNGIGLRYNVANPFPPHRKSKSVPISAWMFVVRTQRIWQREPGHFSGLRVAGTAVPLRYAAAAAARAGPVPGRRAAFLGAAQAMGPAACGAGAGALARASGKTSGTPPCP</sequence>
<reference evidence="2" key="1">
    <citation type="submission" date="2015-10" db="EMBL/GenBank/DDBJ databases">
        <authorList>
            <person name="Gilbert D.G."/>
        </authorList>
    </citation>
    <scope>NUCLEOTIDE SEQUENCE</scope>
    <source>
        <strain evidence="2">Phyl III-seqv23</strain>
    </source>
</reference>
<evidence type="ECO:0000313" key="2">
    <source>
        <dbReference type="EMBL" id="CUV24826.1"/>
    </source>
</evidence>